<evidence type="ECO:0000313" key="8">
    <source>
        <dbReference type="EMBL" id="MPM30615.1"/>
    </source>
</evidence>
<comment type="similarity">
    <text evidence="2">Belongs to the HMBS family.</text>
</comment>
<dbReference type="NCBIfam" id="TIGR00212">
    <property type="entry name" value="hemC"/>
    <property type="match status" value="1"/>
</dbReference>
<dbReference type="EC" id="2.5.1.61" evidence="3"/>
<feature type="domain" description="Porphobilinogen deaminase N-terminal" evidence="6">
    <location>
        <begin position="9"/>
        <end position="210"/>
    </location>
</feature>
<evidence type="ECO:0000256" key="3">
    <source>
        <dbReference type="ARBA" id="ARBA00012655"/>
    </source>
</evidence>
<sequence>MGVTILNFKIATRKSKLALVQTDYIIELVKKFHNVECEKVLTDTLGDQRLDVTLDKIGGKGLFIKELEKSILEGKADAGVHSMKDVPYEMPEGFEIAAMPVREDVRDAFVSMNGVKFKDLKTGARVGTSSKRRASQLQVLRPDIEVVPIRGNVQTRIDKIERENLDGIILAAAGLKRLDMESIITDYFDPSDMVPAIGQGALGIEVHENCRNLEIFKTLDNPLVRICVEAERSFMRELKGDCNCTIGAYGTLHGDTLNLVGIYEVQGKLVKDSVSGDKKDHMKLGKELAEKILTRGQENE</sequence>
<dbReference type="GO" id="GO:0005737">
    <property type="term" value="C:cytoplasm"/>
    <property type="evidence" value="ECO:0007669"/>
    <property type="project" value="TreeGrafter"/>
</dbReference>
<keyword evidence="4 8" id="KW-0808">Transferase</keyword>
<dbReference type="InterPro" id="IPR022418">
    <property type="entry name" value="Porphobilinogen_deaminase_C"/>
</dbReference>
<evidence type="ECO:0000256" key="5">
    <source>
        <dbReference type="ARBA" id="ARBA00023244"/>
    </source>
</evidence>
<comment type="cofactor">
    <cofactor evidence="1">
        <name>dipyrromethane</name>
        <dbReference type="ChEBI" id="CHEBI:60342"/>
    </cofactor>
</comment>
<dbReference type="InterPro" id="IPR022417">
    <property type="entry name" value="Porphobilin_deaminase_N"/>
</dbReference>
<dbReference type="PIRSF" id="PIRSF001438">
    <property type="entry name" value="4pyrrol_synth_OHMeBilane_synth"/>
    <property type="match status" value="1"/>
</dbReference>
<dbReference type="PRINTS" id="PR00151">
    <property type="entry name" value="PORPHBDMNASE"/>
</dbReference>
<dbReference type="SUPFAM" id="SSF54782">
    <property type="entry name" value="Porphobilinogen deaminase (hydroxymethylbilane synthase), C-terminal domain"/>
    <property type="match status" value="1"/>
</dbReference>
<keyword evidence="5" id="KW-0627">Porphyrin biosynthesis</keyword>
<dbReference type="GO" id="GO:0006783">
    <property type="term" value="P:heme biosynthetic process"/>
    <property type="evidence" value="ECO:0007669"/>
    <property type="project" value="TreeGrafter"/>
</dbReference>
<evidence type="ECO:0000256" key="4">
    <source>
        <dbReference type="ARBA" id="ARBA00022679"/>
    </source>
</evidence>
<dbReference type="Gene3D" id="3.40.190.10">
    <property type="entry name" value="Periplasmic binding protein-like II"/>
    <property type="match status" value="2"/>
</dbReference>
<dbReference type="Pfam" id="PF03900">
    <property type="entry name" value="Porphobil_deamC"/>
    <property type="match status" value="1"/>
</dbReference>
<dbReference type="AlphaFoldDB" id="A0A644YPU3"/>
<feature type="domain" description="Porphobilinogen deaminase C-terminal" evidence="7">
    <location>
        <begin position="226"/>
        <end position="293"/>
    </location>
</feature>
<organism evidence="8">
    <name type="scientific">bioreactor metagenome</name>
    <dbReference type="NCBI Taxonomy" id="1076179"/>
    <lineage>
        <taxon>unclassified sequences</taxon>
        <taxon>metagenomes</taxon>
        <taxon>ecological metagenomes</taxon>
    </lineage>
</organism>
<evidence type="ECO:0000259" key="6">
    <source>
        <dbReference type="Pfam" id="PF01379"/>
    </source>
</evidence>
<dbReference type="EMBL" id="VSSQ01005837">
    <property type="protein sequence ID" value="MPM30615.1"/>
    <property type="molecule type" value="Genomic_DNA"/>
</dbReference>
<dbReference type="SUPFAM" id="SSF53850">
    <property type="entry name" value="Periplasmic binding protein-like II"/>
    <property type="match status" value="1"/>
</dbReference>
<evidence type="ECO:0000256" key="1">
    <source>
        <dbReference type="ARBA" id="ARBA00001916"/>
    </source>
</evidence>
<evidence type="ECO:0000256" key="2">
    <source>
        <dbReference type="ARBA" id="ARBA00005638"/>
    </source>
</evidence>
<gene>
    <name evidence="8" type="primary">hemC_12</name>
    <name evidence="8" type="ORF">SDC9_77165</name>
</gene>
<dbReference type="Gene3D" id="3.30.160.40">
    <property type="entry name" value="Porphobilinogen deaminase, C-terminal domain"/>
    <property type="match status" value="1"/>
</dbReference>
<dbReference type="InterPro" id="IPR000860">
    <property type="entry name" value="HemC"/>
</dbReference>
<dbReference type="FunFam" id="3.40.190.10:FF:000005">
    <property type="entry name" value="Porphobilinogen deaminase"/>
    <property type="match status" value="1"/>
</dbReference>
<dbReference type="PANTHER" id="PTHR11557">
    <property type="entry name" value="PORPHOBILINOGEN DEAMINASE"/>
    <property type="match status" value="1"/>
</dbReference>
<reference evidence="8" key="1">
    <citation type="submission" date="2019-08" db="EMBL/GenBank/DDBJ databases">
        <authorList>
            <person name="Kucharzyk K."/>
            <person name="Murdoch R.W."/>
            <person name="Higgins S."/>
            <person name="Loffler F."/>
        </authorList>
    </citation>
    <scope>NUCLEOTIDE SEQUENCE</scope>
</reference>
<accession>A0A644YPU3</accession>
<name>A0A644YPU3_9ZZZZ</name>
<dbReference type="Pfam" id="PF01379">
    <property type="entry name" value="Porphobil_deam"/>
    <property type="match status" value="1"/>
</dbReference>
<evidence type="ECO:0000259" key="7">
    <source>
        <dbReference type="Pfam" id="PF03900"/>
    </source>
</evidence>
<comment type="caution">
    <text evidence="8">The sequence shown here is derived from an EMBL/GenBank/DDBJ whole genome shotgun (WGS) entry which is preliminary data.</text>
</comment>
<dbReference type="GO" id="GO:0004418">
    <property type="term" value="F:hydroxymethylbilane synthase activity"/>
    <property type="evidence" value="ECO:0007669"/>
    <property type="project" value="UniProtKB-EC"/>
</dbReference>
<dbReference type="HAMAP" id="MF_00260">
    <property type="entry name" value="Porphobil_deam"/>
    <property type="match status" value="1"/>
</dbReference>
<protein>
    <recommendedName>
        <fullName evidence="3">hydroxymethylbilane synthase</fullName>
        <ecNumber evidence="3">2.5.1.61</ecNumber>
    </recommendedName>
</protein>
<dbReference type="PANTHER" id="PTHR11557:SF0">
    <property type="entry name" value="PORPHOBILINOGEN DEAMINASE"/>
    <property type="match status" value="1"/>
</dbReference>
<dbReference type="InterPro" id="IPR036803">
    <property type="entry name" value="Porphobilinogen_deaminase_C_sf"/>
</dbReference>
<proteinExistence type="inferred from homology"/>